<keyword evidence="2" id="KW-1185">Reference proteome</keyword>
<dbReference type="Proteomes" id="UP000663586">
    <property type="component" value="Chromosome"/>
</dbReference>
<accession>A0A897MWV0</accession>
<dbReference type="KEGG" id="hara:AArcS_1584"/>
<protein>
    <submittedName>
        <fullName evidence="1">Uncharacterized protein</fullName>
    </submittedName>
</protein>
<evidence type="ECO:0000313" key="1">
    <source>
        <dbReference type="EMBL" id="QSG02795.1"/>
    </source>
</evidence>
<organism evidence="1 2">
    <name type="scientific">Natranaeroarchaeum sulfidigenes</name>
    <dbReference type="NCBI Taxonomy" id="2784880"/>
    <lineage>
        <taxon>Archaea</taxon>
        <taxon>Methanobacteriati</taxon>
        <taxon>Methanobacteriota</taxon>
        <taxon>Stenosarchaea group</taxon>
        <taxon>Halobacteria</taxon>
        <taxon>Halobacteriales</taxon>
        <taxon>Natronoarchaeaceae</taxon>
        <taxon>Natranaeroarchaeum</taxon>
    </lineage>
</organism>
<name>A0A897MWV0_9EURY</name>
<sequence length="154" mass="17292">MFGQLFPSDCTILFWEIVRIEPSKALFINTVMLDSVVRTMSVTATPAIQYEWSIDAVDANHGARYSGGSSKKMLTKLFALWLKNRGDLSDWDQAPRFGKIVHTYSTLSLPIIAVWLGITEQAIYEEPAPGTPPFEFHGPNGDLLELDRELTETQ</sequence>
<gene>
    <name evidence="1" type="ORF">AArcS_1584</name>
</gene>
<proteinExistence type="predicted"/>
<dbReference type="EMBL" id="CP064786">
    <property type="protein sequence ID" value="QSG02795.1"/>
    <property type="molecule type" value="Genomic_DNA"/>
</dbReference>
<evidence type="ECO:0000313" key="2">
    <source>
        <dbReference type="Proteomes" id="UP000663586"/>
    </source>
</evidence>
<reference evidence="1" key="1">
    <citation type="submission" date="2020-11" db="EMBL/GenBank/DDBJ databases">
        <title>Carbohydrate-dependent, anaerobic sulfur respiration: A novel catabolism in halophilic archaea.</title>
        <authorList>
            <person name="Sorokin D.Y."/>
            <person name="Messina E."/>
            <person name="Smedile F."/>
            <person name="La Cono V."/>
            <person name="Hallsworth J.E."/>
            <person name="Yakimov M.M."/>
        </authorList>
    </citation>
    <scope>NUCLEOTIDE SEQUENCE</scope>
    <source>
        <strain evidence="1">AArc-S</strain>
    </source>
</reference>
<dbReference type="AlphaFoldDB" id="A0A897MWV0"/>